<name>A0A8X6H358_TRICU</name>
<protein>
    <submittedName>
        <fullName evidence="1">Uncharacterized protein</fullName>
    </submittedName>
</protein>
<proteinExistence type="predicted"/>
<dbReference type="Proteomes" id="UP000887116">
    <property type="component" value="Unassembled WGS sequence"/>
</dbReference>
<keyword evidence="2" id="KW-1185">Reference proteome</keyword>
<evidence type="ECO:0000313" key="1">
    <source>
        <dbReference type="EMBL" id="GFQ95278.1"/>
    </source>
</evidence>
<accession>A0A8X6H358</accession>
<sequence length="93" mass="10683">MAGQILNIVCRQTRGKGYKYSSSLEENVLLKRSPLHPPLRDSINNQKSIFTTRLLRSARLTTPARETRPQSESSDLENYFKEKMMDRTLVVNG</sequence>
<organism evidence="1 2">
    <name type="scientific">Trichonephila clavata</name>
    <name type="common">Joro spider</name>
    <name type="synonym">Nephila clavata</name>
    <dbReference type="NCBI Taxonomy" id="2740835"/>
    <lineage>
        <taxon>Eukaryota</taxon>
        <taxon>Metazoa</taxon>
        <taxon>Ecdysozoa</taxon>
        <taxon>Arthropoda</taxon>
        <taxon>Chelicerata</taxon>
        <taxon>Arachnida</taxon>
        <taxon>Araneae</taxon>
        <taxon>Araneomorphae</taxon>
        <taxon>Entelegynae</taxon>
        <taxon>Araneoidea</taxon>
        <taxon>Nephilidae</taxon>
        <taxon>Trichonephila</taxon>
    </lineage>
</organism>
<dbReference type="AlphaFoldDB" id="A0A8X6H358"/>
<reference evidence="1" key="1">
    <citation type="submission" date="2020-07" db="EMBL/GenBank/DDBJ databases">
        <title>Multicomponent nature underlies the extraordinary mechanical properties of spider dragline silk.</title>
        <authorList>
            <person name="Kono N."/>
            <person name="Nakamura H."/>
            <person name="Mori M."/>
            <person name="Yoshida Y."/>
            <person name="Ohtoshi R."/>
            <person name="Malay A.D."/>
            <person name="Moran D.A.P."/>
            <person name="Tomita M."/>
            <person name="Numata K."/>
            <person name="Arakawa K."/>
        </authorList>
    </citation>
    <scope>NUCLEOTIDE SEQUENCE</scope>
</reference>
<gene>
    <name evidence="1" type="ORF">TNCT_16931</name>
</gene>
<evidence type="ECO:0000313" key="2">
    <source>
        <dbReference type="Proteomes" id="UP000887116"/>
    </source>
</evidence>
<comment type="caution">
    <text evidence="1">The sequence shown here is derived from an EMBL/GenBank/DDBJ whole genome shotgun (WGS) entry which is preliminary data.</text>
</comment>
<dbReference type="EMBL" id="BMAO01024423">
    <property type="protein sequence ID" value="GFQ95278.1"/>
    <property type="molecule type" value="Genomic_DNA"/>
</dbReference>